<gene>
    <name evidence="2" type="ORF">KP79_PYT13348</name>
</gene>
<evidence type="ECO:0000313" key="2">
    <source>
        <dbReference type="EMBL" id="OWF51231.1"/>
    </source>
</evidence>
<feature type="region of interest" description="Disordered" evidence="1">
    <location>
        <begin position="153"/>
        <end position="193"/>
    </location>
</feature>
<feature type="compositionally biased region" description="Polar residues" evidence="1">
    <location>
        <begin position="111"/>
        <end position="122"/>
    </location>
</feature>
<organism evidence="2 3">
    <name type="scientific">Mizuhopecten yessoensis</name>
    <name type="common">Japanese scallop</name>
    <name type="synonym">Patinopecten yessoensis</name>
    <dbReference type="NCBI Taxonomy" id="6573"/>
    <lineage>
        <taxon>Eukaryota</taxon>
        <taxon>Metazoa</taxon>
        <taxon>Spiralia</taxon>
        <taxon>Lophotrochozoa</taxon>
        <taxon>Mollusca</taxon>
        <taxon>Bivalvia</taxon>
        <taxon>Autobranchia</taxon>
        <taxon>Pteriomorphia</taxon>
        <taxon>Pectinida</taxon>
        <taxon>Pectinoidea</taxon>
        <taxon>Pectinidae</taxon>
        <taxon>Mizuhopecten</taxon>
    </lineage>
</organism>
<name>A0A210QR85_MIZYE</name>
<dbReference type="EMBL" id="NEDP02002308">
    <property type="protein sequence ID" value="OWF51231.1"/>
    <property type="molecule type" value="Genomic_DNA"/>
</dbReference>
<dbReference type="Proteomes" id="UP000242188">
    <property type="component" value="Unassembled WGS sequence"/>
</dbReference>
<proteinExistence type="predicted"/>
<dbReference type="OrthoDB" id="6149390at2759"/>
<dbReference type="AlphaFoldDB" id="A0A210QR85"/>
<sequence length="193" mass="21815">MRFFQRFVSHSRPSVRTLFVESQNSNVTYEAMSHLMLRYNFHPLQKSQTYVPKCLSATSPSDVLIGADLEEVEDFSAGCWLQDHLHQFGNGISELVTPSARETQDIDNDSIDSQTCSGSDVTTEADDDYPDINDEYRPLLQFQPASISRYTMVQEPPPYGFDEPPPSYEEATQGYADRSSFSSSSSSMDFVLY</sequence>
<evidence type="ECO:0000256" key="1">
    <source>
        <dbReference type="SAM" id="MobiDB-lite"/>
    </source>
</evidence>
<evidence type="ECO:0000313" key="3">
    <source>
        <dbReference type="Proteomes" id="UP000242188"/>
    </source>
</evidence>
<keyword evidence="3" id="KW-1185">Reference proteome</keyword>
<accession>A0A210QR85</accession>
<reference evidence="2 3" key="1">
    <citation type="journal article" date="2017" name="Nat. Ecol. Evol.">
        <title>Scallop genome provides insights into evolution of bilaterian karyotype and development.</title>
        <authorList>
            <person name="Wang S."/>
            <person name="Zhang J."/>
            <person name="Jiao W."/>
            <person name="Li J."/>
            <person name="Xun X."/>
            <person name="Sun Y."/>
            <person name="Guo X."/>
            <person name="Huan P."/>
            <person name="Dong B."/>
            <person name="Zhang L."/>
            <person name="Hu X."/>
            <person name="Sun X."/>
            <person name="Wang J."/>
            <person name="Zhao C."/>
            <person name="Wang Y."/>
            <person name="Wang D."/>
            <person name="Huang X."/>
            <person name="Wang R."/>
            <person name="Lv J."/>
            <person name="Li Y."/>
            <person name="Zhang Z."/>
            <person name="Liu B."/>
            <person name="Lu W."/>
            <person name="Hui Y."/>
            <person name="Liang J."/>
            <person name="Zhou Z."/>
            <person name="Hou R."/>
            <person name="Li X."/>
            <person name="Liu Y."/>
            <person name="Li H."/>
            <person name="Ning X."/>
            <person name="Lin Y."/>
            <person name="Zhao L."/>
            <person name="Xing Q."/>
            <person name="Dou J."/>
            <person name="Li Y."/>
            <person name="Mao J."/>
            <person name="Guo H."/>
            <person name="Dou H."/>
            <person name="Li T."/>
            <person name="Mu C."/>
            <person name="Jiang W."/>
            <person name="Fu Q."/>
            <person name="Fu X."/>
            <person name="Miao Y."/>
            <person name="Liu J."/>
            <person name="Yu Q."/>
            <person name="Li R."/>
            <person name="Liao H."/>
            <person name="Li X."/>
            <person name="Kong Y."/>
            <person name="Jiang Z."/>
            <person name="Chourrout D."/>
            <person name="Li R."/>
            <person name="Bao Z."/>
        </authorList>
    </citation>
    <scope>NUCLEOTIDE SEQUENCE [LARGE SCALE GENOMIC DNA]</scope>
    <source>
        <strain evidence="2 3">PY_sf001</strain>
    </source>
</reference>
<feature type="region of interest" description="Disordered" evidence="1">
    <location>
        <begin position="104"/>
        <end position="128"/>
    </location>
</feature>
<comment type="caution">
    <text evidence="2">The sequence shown here is derived from an EMBL/GenBank/DDBJ whole genome shotgun (WGS) entry which is preliminary data.</text>
</comment>
<feature type="compositionally biased region" description="Pro residues" evidence="1">
    <location>
        <begin position="155"/>
        <end position="167"/>
    </location>
</feature>
<protein>
    <submittedName>
        <fullName evidence="2">Uncharacterized protein</fullName>
    </submittedName>
</protein>